<dbReference type="AlphaFoldDB" id="A0A9Q2D1F6"/>
<dbReference type="Proteomes" id="UP000579136">
    <property type="component" value="Unassembled WGS sequence"/>
</dbReference>
<accession>A0A9Q2D1F6</accession>
<name>A0A9Q2D1F6_9STAP</name>
<feature type="transmembrane region" description="Helical" evidence="1">
    <location>
        <begin position="188"/>
        <end position="205"/>
    </location>
</feature>
<feature type="transmembrane region" description="Helical" evidence="1">
    <location>
        <begin position="124"/>
        <end position="143"/>
    </location>
</feature>
<feature type="transmembrane region" description="Helical" evidence="1">
    <location>
        <begin position="164"/>
        <end position="182"/>
    </location>
</feature>
<keyword evidence="1" id="KW-1133">Transmembrane helix</keyword>
<dbReference type="EMBL" id="JACHHF010000011">
    <property type="protein sequence ID" value="MBB5176657.1"/>
    <property type="molecule type" value="Genomic_DNA"/>
</dbReference>
<feature type="transmembrane region" description="Helical" evidence="1">
    <location>
        <begin position="40"/>
        <end position="63"/>
    </location>
</feature>
<keyword evidence="1" id="KW-0472">Membrane</keyword>
<feature type="transmembrane region" description="Helical" evidence="1">
    <location>
        <begin position="7"/>
        <end position="28"/>
    </location>
</feature>
<evidence type="ECO:0000313" key="3">
    <source>
        <dbReference type="EMBL" id="MBB5176657.1"/>
    </source>
</evidence>
<reference evidence="3 4" key="1">
    <citation type="submission" date="2020-08" db="EMBL/GenBank/DDBJ databases">
        <title>Genomic Encyclopedia of Type Strains, Phase IV (KMG-IV): sequencing the most valuable type-strain genomes for metagenomic binning, comparative biology and taxonomic classification.</title>
        <authorList>
            <person name="Goeker M."/>
        </authorList>
    </citation>
    <scope>NUCLEOTIDE SEQUENCE [LARGE SCALE GENOMIC DNA]</scope>
    <source>
        <strain evidence="3 4">DSM 19163</strain>
    </source>
</reference>
<dbReference type="InterPro" id="IPR003675">
    <property type="entry name" value="Rce1/LyrA-like_dom"/>
</dbReference>
<keyword evidence="1" id="KW-0812">Transmembrane</keyword>
<dbReference type="GO" id="GO:0080120">
    <property type="term" value="P:CAAX-box protein maturation"/>
    <property type="evidence" value="ECO:0007669"/>
    <property type="project" value="UniProtKB-ARBA"/>
</dbReference>
<dbReference type="PANTHER" id="PTHR36435:SF6">
    <property type="entry name" value="ABORTIVE INFECTION PROTEIN"/>
    <property type="match status" value="1"/>
</dbReference>
<keyword evidence="4" id="KW-1185">Reference proteome</keyword>
<gene>
    <name evidence="3" type="ORF">HNQ45_001546</name>
</gene>
<dbReference type="RefSeq" id="WP_183675460.1">
    <property type="nucleotide sequence ID" value="NZ_CBCRYX010000012.1"/>
</dbReference>
<proteinExistence type="predicted"/>
<dbReference type="GO" id="GO:0004175">
    <property type="term" value="F:endopeptidase activity"/>
    <property type="evidence" value="ECO:0007669"/>
    <property type="project" value="UniProtKB-ARBA"/>
</dbReference>
<organism evidence="3 4">
    <name type="scientific">Nosocomiicoccus ampullae</name>
    <dbReference type="NCBI Taxonomy" id="489910"/>
    <lineage>
        <taxon>Bacteria</taxon>
        <taxon>Bacillati</taxon>
        <taxon>Bacillota</taxon>
        <taxon>Bacilli</taxon>
        <taxon>Bacillales</taxon>
        <taxon>Staphylococcaceae</taxon>
        <taxon>Nosocomiicoccus</taxon>
    </lineage>
</organism>
<feature type="domain" description="CAAX prenyl protease 2/Lysostaphin resistance protein A-like" evidence="2">
    <location>
        <begin position="128"/>
        <end position="220"/>
    </location>
</feature>
<protein>
    <recommendedName>
        <fullName evidence="2">CAAX prenyl protease 2/Lysostaphin resistance protein A-like domain-containing protein</fullName>
    </recommendedName>
</protein>
<sequence>MNRTIYSLFIVVMFGVIQIAGIPIQLYIALKNPGASVQEILSLYMPYQFVIYVVGLIVILILGNIHKDKNIFERGAKTPPLQTIAWIFGGLILAYVAQIITAQINFRLLGNPMESENTKHIMEMISNMPYMILFVAVIGPIIEEYVFRRAIFAEIYERLPMNKVAAFLIAGLISGIVFAFAHFDFTHILIYVGMSYVFSFVYVMTNRLLVPIVVHMLMNGCVVLLQLTFKDQIEQLEELQTNGLIIIKAIFNTII</sequence>
<evidence type="ECO:0000259" key="2">
    <source>
        <dbReference type="Pfam" id="PF02517"/>
    </source>
</evidence>
<dbReference type="Pfam" id="PF02517">
    <property type="entry name" value="Rce1-like"/>
    <property type="match status" value="1"/>
</dbReference>
<dbReference type="InterPro" id="IPR052710">
    <property type="entry name" value="CAAX_protease"/>
</dbReference>
<feature type="transmembrane region" description="Helical" evidence="1">
    <location>
        <begin position="84"/>
        <end position="104"/>
    </location>
</feature>
<evidence type="ECO:0000256" key="1">
    <source>
        <dbReference type="SAM" id="Phobius"/>
    </source>
</evidence>
<evidence type="ECO:0000313" key="4">
    <source>
        <dbReference type="Proteomes" id="UP000579136"/>
    </source>
</evidence>
<dbReference type="PANTHER" id="PTHR36435">
    <property type="entry name" value="SLR1288 PROTEIN"/>
    <property type="match status" value="1"/>
</dbReference>
<comment type="caution">
    <text evidence="3">The sequence shown here is derived from an EMBL/GenBank/DDBJ whole genome shotgun (WGS) entry which is preliminary data.</text>
</comment>